<dbReference type="Proteomes" id="UP000677228">
    <property type="component" value="Unassembled WGS sequence"/>
</dbReference>
<gene>
    <name evidence="1" type="ORF">OVA965_LOCUS4645</name>
    <name evidence="2" type="ORF">TMI583_LOCUS4641</name>
</gene>
<reference evidence="1" key="1">
    <citation type="submission" date="2021-02" db="EMBL/GenBank/DDBJ databases">
        <authorList>
            <person name="Nowell W R."/>
        </authorList>
    </citation>
    <scope>NUCLEOTIDE SEQUENCE</scope>
</reference>
<organism evidence="1 3">
    <name type="scientific">Didymodactylos carnosus</name>
    <dbReference type="NCBI Taxonomy" id="1234261"/>
    <lineage>
        <taxon>Eukaryota</taxon>
        <taxon>Metazoa</taxon>
        <taxon>Spiralia</taxon>
        <taxon>Gnathifera</taxon>
        <taxon>Rotifera</taxon>
        <taxon>Eurotatoria</taxon>
        <taxon>Bdelloidea</taxon>
        <taxon>Philodinida</taxon>
        <taxon>Philodinidae</taxon>
        <taxon>Didymodactylos</taxon>
    </lineage>
</organism>
<dbReference type="Proteomes" id="UP000682733">
    <property type="component" value="Unassembled WGS sequence"/>
</dbReference>
<dbReference type="AlphaFoldDB" id="A0A8S2CTN4"/>
<dbReference type="PANTHER" id="PTHR46579:SF1">
    <property type="entry name" value="F5_8 TYPE C DOMAIN-CONTAINING PROTEIN"/>
    <property type="match status" value="1"/>
</dbReference>
<dbReference type="PANTHER" id="PTHR46579">
    <property type="entry name" value="F5/8 TYPE C DOMAIN-CONTAINING PROTEIN-RELATED"/>
    <property type="match status" value="1"/>
</dbReference>
<dbReference type="EMBL" id="CAJOBA010001238">
    <property type="protein sequence ID" value="CAF3584283.1"/>
    <property type="molecule type" value="Genomic_DNA"/>
</dbReference>
<evidence type="ECO:0000313" key="3">
    <source>
        <dbReference type="Proteomes" id="UP000677228"/>
    </source>
</evidence>
<comment type="caution">
    <text evidence="1">The sequence shown here is derived from an EMBL/GenBank/DDBJ whole genome shotgun (WGS) entry which is preliminary data.</text>
</comment>
<evidence type="ECO:0000313" key="2">
    <source>
        <dbReference type="EMBL" id="CAF3584283.1"/>
    </source>
</evidence>
<proteinExistence type="predicted"/>
<accession>A0A8S2CTN4</accession>
<dbReference type="EMBL" id="CAJNOK010001239">
    <property type="protein sequence ID" value="CAF0801005.1"/>
    <property type="molecule type" value="Genomic_DNA"/>
</dbReference>
<name>A0A8S2CTN4_9BILA</name>
<sequence length="301" mass="35039">MENVVVYNAEYGCPKCFASGKIHDGERGFGKKKKTFNIRIFPYEDFEERVQEECLKTVKDIEDKKKTSPYYGHYGRCPLTRLRFFKYGSSFLTDSLHTIYGGVFKKICLLLFDNKHKKDKCSQYKKVKDIDDLLHTVRIPSTTSRRYRTLAKIKKFKASGYRCLFHFGISTILQFIKDPMLKQLLLTLITAVNLASSDEITTEKIDTIELLWKYFVQQFQHIFGPRFMSSNVHSILHLHNTVKFIGVDRDLIAMVHGTTEYAKQIIKSLTLFRDAIITISEPRYPLRLRLGQLTVHQSAEV</sequence>
<protein>
    <recommendedName>
        <fullName evidence="4">DUF4218 domain-containing protein</fullName>
    </recommendedName>
</protein>
<evidence type="ECO:0000313" key="1">
    <source>
        <dbReference type="EMBL" id="CAF0801005.1"/>
    </source>
</evidence>
<evidence type="ECO:0008006" key="4">
    <source>
        <dbReference type="Google" id="ProtNLM"/>
    </source>
</evidence>